<keyword evidence="9" id="KW-0547">Nucleotide-binding</keyword>
<dbReference type="Gene3D" id="3.30.1490.20">
    <property type="entry name" value="ATP-grasp fold, A domain"/>
    <property type="match status" value="1"/>
</dbReference>
<dbReference type="HOGENOM" id="CLU_646970_0_0_9"/>
<dbReference type="GO" id="GO:0046872">
    <property type="term" value="F:metal ion binding"/>
    <property type="evidence" value="ECO:0007669"/>
    <property type="project" value="UniProtKB-KW"/>
</dbReference>
<keyword evidence="12" id="KW-0460">Magnesium</keyword>
<accession>G4D415</accession>
<dbReference type="UniPathway" id="UPA00138"/>
<comment type="pathway">
    <text evidence="3">Carbohydrate biosynthesis; gluconeogenesis.</text>
</comment>
<evidence type="ECO:0000313" key="16">
    <source>
        <dbReference type="EMBL" id="EGY79730.1"/>
    </source>
</evidence>
<evidence type="ECO:0000256" key="12">
    <source>
        <dbReference type="ARBA" id="ARBA00022842"/>
    </source>
</evidence>
<evidence type="ECO:0000259" key="15">
    <source>
        <dbReference type="Pfam" id="PF01326"/>
    </source>
</evidence>
<dbReference type="PANTHER" id="PTHR43030">
    <property type="entry name" value="PHOSPHOENOLPYRUVATE SYNTHASE"/>
    <property type="match status" value="1"/>
</dbReference>
<evidence type="ECO:0000256" key="14">
    <source>
        <dbReference type="ARBA" id="ARBA00047700"/>
    </source>
</evidence>
<protein>
    <recommendedName>
        <fullName evidence="6">Phosphoenolpyruvate synthase</fullName>
        <ecNumber evidence="5">2.7.9.2</ecNumber>
    </recommendedName>
    <alternativeName>
        <fullName evidence="13">Pyruvate, water dikinase</fullName>
    </alternativeName>
</protein>
<feature type="domain" description="Pyruvate phosphate dikinase AMP/ATP-binding" evidence="15">
    <location>
        <begin position="3"/>
        <end position="273"/>
    </location>
</feature>
<keyword evidence="16" id="KW-0670">Pyruvate</keyword>
<comment type="cofactor">
    <cofactor evidence="1">
        <name>Mg(2+)</name>
        <dbReference type="ChEBI" id="CHEBI:18420"/>
    </cofactor>
</comment>
<keyword evidence="10" id="KW-0418">Kinase</keyword>
<dbReference type="InterPro" id="IPR013815">
    <property type="entry name" value="ATP_grasp_subdomain_1"/>
</dbReference>
<evidence type="ECO:0000256" key="2">
    <source>
        <dbReference type="ARBA" id="ARBA00002988"/>
    </source>
</evidence>
<evidence type="ECO:0000256" key="6">
    <source>
        <dbReference type="ARBA" id="ARBA00021623"/>
    </source>
</evidence>
<dbReference type="eggNOG" id="COG0574">
    <property type="taxonomic scope" value="Bacteria"/>
</dbReference>
<evidence type="ECO:0000256" key="11">
    <source>
        <dbReference type="ARBA" id="ARBA00022840"/>
    </source>
</evidence>
<evidence type="ECO:0000256" key="9">
    <source>
        <dbReference type="ARBA" id="ARBA00022741"/>
    </source>
</evidence>
<dbReference type="RefSeq" id="WP_004821190.1">
    <property type="nucleotide sequence ID" value="NZ_JH165061.1"/>
</dbReference>
<evidence type="ECO:0000256" key="3">
    <source>
        <dbReference type="ARBA" id="ARBA00004742"/>
    </source>
</evidence>
<name>G4D415_9FIRM</name>
<dbReference type="Pfam" id="PF01326">
    <property type="entry name" value="PPDK_N"/>
    <property type="match status" value="1"/>
</dbReference>
<evidence type="ECO:0000256" key="8">
    <source>
        <dbReference type="ARBA" id="ARBA00022723"/>
    </source>
</evidence>
<keyword evidence="7 16" id="KW-0808">Transferase</keyword>
<dbReference type="Proteomes" id="UP000003422">
    <property type="component" value="Unassembled WGS sequence"/>
</dbReference>
<dbReference type="PANTHER" id="PTHR43030:SF1">
    <property type="entry name" value="PHOSPHOENOLPYRUVATE SYNTHASE"/>
    <property type="match status" value="1"/>
</dbReference>
<dbReference type="EC" id="2.7.9.2" evidence="5"/>
<evidence type="ECO:0000256" key="13">
    <source>
        <dbReference type="ARBA" id="ARBA00033470"/>
    </source>
</evidence>
<dbReference type="AlphaFoldDB" id="G4D415"/>
<keyword evidence="8" id="KW-0479">Metal-binding</keyword>
<comment type="function">
    <text evidence="2">Catalyzes the phosphorylation of pyruvate to phosphoenolpyruvate.</text>
</comment>
<dbReference type="EMBL" id="AGBB01000112">
    <property type="protein sequence ID" value="EGY79730.1"/>
    <property type="molecule type" value="Genomic_DNA"/>
</dbReference>
<evidence type="ECO:0000256" key="4">
    <source>
        <dbReference type="ARBA" id="ARBA00007837"/>
    </source>
</evidence>
<sequence>MAIEIFLKENSIDIFIENEIKKSGNDEKVLLSISEHLRNKIKSGKFPKLLENTIRQKYFSLGDNVRVAVRSSATAEDLPDASFAGQQETYLNVQGIESVLNGVRNCYASLWGNRAVSYRLHQGYDQSSVSIAVVIQEMVESEKAGVLFTVNPVSKKENETLINASYGLGESVVSGRVTADSYIVDKNGEIIEVAIGSKETQIIYAEKNTVEVAVCDNDRKKRALNDKEILELIKSCLNIEKHYKMPMDIEWAIKDDEVYILQARAITTLKHSIDSLSEDNLVQKYTKDKKINKSTRKMMSFLLEKMPFAYRVLDFDYFTAINDQKVNILSEVGIVLPRNPIIDDDGIQTFSDTGKRINKNIFKFFKILRNMKDFNSCYHKCKDFMRIYKSKIEKIKCLNFENMTLEECKNFIEDSYIFFTKISI</sequence>
<proteinExistence type="inferred from homology"/>
<dbReference type="GO" id="GO:0005524">
    <property type="term" value="F:ATP binding"/>
    <property type="evidence" value="ECO:0007669"/>
    <property type="project" value="UniProtKB-KW"/>
</dbReference>
<dbReference type="STRING" id="997350.HMPREF9129_1145"/>
<comment type="caution">
    <text evidence="16">The sequence shown here is derived from an EMBL/GenBank/DDBJ whole genome shotgun (WGS) entry which is preliminary data.</text>
</comment>
<keyword evidence="17" id="KW-1185">Reference proteome</keyword>
<evidence type="ECO:0000256" key="10">
    <source>
        <dbReference type="ARBA" id="ARBA00022777"/>
    </source>
</evidence>
<evidence type="ECO:0000256" key="5">
    <source>
        <dbReference type="ARBA" id="ARBA00011996"/>
    </source>
</evidence>
<evidence type="ECO:0000256" key="1">
    <source>
        <dbReference type="ARBA" id="ARBA00001946"/>
    </source>
</evidence>
<dbReference type="PATRIC" id="fig|997350.3.peg.1099"/>
<evidence type="ECO:0000313" key="17">
    <source>
        <dbReference type="Proteomes" id="UP000003422"/>
    </source>
</evidence>
<keyword evidence="11" id="KW-0067">ATP-binding</keyword>
<reference evidence="16 17" key="1">
    <citation type="submission" date="2011-06" db="EMBL/GenBank/DDBJ databases">
        <authorList>
            <person name="Muzny D."/>
            <person name="Qin X."/>
            <person name="Deng J."/>
            <person name="Jiang H."/>
            <person name="Liu Y."/>
            <person name="Qu J."/>
            <person name="Song X.-Z."/>
            <person name="Zhang L."/>
            <person name="Thornton R."/>
            <person name="Coyle M."/>
            <person name="Francisco L."/>
            <person name="Jackson L."/>
            <person name="Javaid M."/>
            <person name="Korchina V."/>
            <person name="Kovar C."/>
            <person name="Mata R."/>
            <person name="Mathew T."/>
            <person name="Ngo R."/>
            <person name="Nguyen L."/>
            <person name="Nguyen N."/>
            <person name="Okwuonu G."/>
            <person name="Ongeri F."/>
            <person name="Pham C."/>
            <person name="Simmons D."/>
            <person name="Wilczek-Boney K."/>
            <person name="Hale W."/>
            <person name="Jakkamsetti A."/>
            <person name="Pham P."/>
            <person name="Ruth R."/>
            <person name="San Lucas F."/>
            <person name="Warren J."/>
            <person name="Zhang J."/>
            <person name="Zhao Z."/>
            <person name="Zhou C."/>
            <person name="Zhu D."/>
            <person name="Lee S."/>
            <person name="Bess C."/>
            <person name="Blankenburg K."/>
            <person name="Forbes L."/>
            <person name="Fu Q."/>
            <person name="Gubbala S."/>
            <person name="Hirani K."/>
            <person name="Jayaseelan J.C."/>
            <person name="Lara F."/>
            <person name="Munidasa M."/>
            <person name="Palculict T."/>
            <person name="Patil S."/>
            <person name="Pu L.-L."/>
            <person name="Saada N."/>
            <person name="Tang L."/>
            <person name="Weissenberger G."/>
            <person name="Zhu Y."/>
            <person name="Hemphill L."/>
            <person name="Shang Y."/>
            <person name="Youmans B."/>
            <person name="Ayvaz T."/>
            <person name="Ross M."/>
            <person name="Santibanez J."/>
            <person name="Aqrawi P."/>
            <person name="Gross S."/>
            <person name="Joshi V."/>
            <person name="Fowler G."/>
            <person name="Nazareth L."/>
            <person name="Reid J."/>
            <person name="Worley K."/>
            <person name="Petrosino J."/>
            <person name="Highlander S."/>
            <person name="Gibbs R."/>
        </authorList>
    </citation>
    <scope>NUCLEOTIDE SEQUENCE [LARGE SCALE GENOMIC DNA]</scope>
    <source>
        <strain evidence="16 17">ATCC 29427</strain>
    </source>
</reference>
<dbReference type="GO" id="GO:0006094">
    <property type="term" value="P:gluconeogenesis"/>
    <property type="evidence" value="ECO:0007669"/>
    <property type="project" value="UniProtKB-UniPathway"/>
</dbReference>
<organism evidence="16 17">
    <name type="scientific">Peptoniphilus indolicus ATCC 29427</name>
    <dbReference type="NCBI Taxonomy" id="997350"/>
    <lineage>
        <taxon>Bacteria</taxon>
        <taxon>Bacillati</taxon>
        <taxon>Bacillota</taxon>
        <taxon>Tissierellia</taxon>
        <taxon>Tissierellales</taxon>
        <taxon>Peptoniphilaceae</taxon>
        <taxon>Peptoniphilus</taxon>
    </lineage>
</organism>
<dbReference type="InterPro" id="IPR006319">
    <property type="entry name" value="PEP_synth"/>
</dbReference>
<dbReference type="Gene3D" id="3.30.470.20">
    <property type="entry name" value="ATP-grasp fold, B domain"/>
    <property type="match status" value="1"/>
</dbReference>
<evidence type="ECO:0000256" key="7">
    <source>
        <dbReference type="ARBA" id="ARBA00022679"/>
    </source>
</evidence>
<comment type="catalytic activity">
    <reaction evidence="14">
        <text>pyruvate + ATP + H2O = phosphoenolpyruvate + AMP + phosphate + 2 H(+)</text>
        <dbReference type="Rhea" id="RHEA:11364"/>
        <dbReference type="ChEBI" id="CHEBI:15361"/>
        <dbReference type="ChEBI" id="CHEBI:15377"/>
        <dbReference type="ChEBI" id="CHEBI:15378"/>
        <dbReference type="ChEBI" id="CHEBI:30616"/>
        <dbReference type="ChEBI" id="CHEBI:43474"/>
        <dbReference type="ChEBI" id="CHEBI:58702"/>
        <dbReference type="ChEBI" id="CHEBI:456215"/>
        <dbReference type="EC" id="2.7.9.2"/>
    </reaction>
</comment>
<dbReference type="InterPro" id="IPR002192">
    <property type="entry name" value="PPDK_AMP/ATP-bd"/>
</dbReference>
<dbReference type="GO" id="GO:0008986">
    <property type="term" value="F:pyruvate, water dikinase activity"/>
    <property type="evidence" value="ECO:0007669"/>
    <property type="project" value="UniProtKB-EC"/>
</dbReference>
<dbReference type="SUPFAM" id="SSF56059">
    <property type="entry name" value="Glutathione synthetase ATP-binding domain-like"/>
    <property type="match status" value="1"/>
</dbReference>
<gene>
    <name evidence="16" type="ORF">HMPREF9129_1145</name>
</gene>
<comment type="similarity">
    <text evidence="4">Belongs to the PEP-utilizing enzyme family.</text>
</comment>